<protein>
    <submittedName>
        <fullName evidence="2">Reverse transcriptase (RNA-dependent DNA polymerase)</fullName>
    </submittedName>
</protein>
<feature type="domain" description="Reverse transcriptase" evidence="1">
    <location>
        <begin position="1"/>
        <end position="269"/>
    </location>
</feature>
<evidence type="ECO:0000313" key="3">
    <source>
        <dbReference type="Proteomes" id="UP000193009"/>
    </source>
</evidence>
<dbReference type="OrthoDB" id="9793236at2"/>
<organism evidence="2 3">
    <name type="scientific">Lentilactobacillus parabuchneri</name>
    <dbReference type="NCBI Taxonomy" id="152331"/>
    <lineage>
        <taxon>Bacteria</taxon>
        <taxon>Bacillati</taxon>
        <taxon>Bacillota</taxon>
        <taxon>Bacilli</taxon>
        <taxon>Lactobacillales</taxon>
        <taxon>Lactobacillaceae</taxon>
        <taxon>Lentilactobacillus</taxon>
    </lineage>
</organism>
<accession>A0A1X1FCF8</accession>
<dbReference type="RefSeq" id="WP_084988987.1">
    <property type="nucleotide sequence ID" value="NZ_MSAU01000022.1"/>
</dbReference>
<dbReference type="GO" id="GO:0003964">
    <property type="term" value="F:RNA-directed DNA polymerase activity"/>
    <property type="evidence" value="ECO:0007669"/>
    <property type="project" value="UniProtKB-KW"/>
</dbReference>
<dbReference type="InterPro" id="IPR051083">
    <property type="entry name" value="GrpII_Intron_Splice-Mob/Def"/>
</dbReference>
<evidence type="ECO:0000313" key="2">
    <source>
        <dbReference type="EMBL" id="ORN26034.1"/>
    </source>
</evidence>
<dbReference type="CDD" id="cd01646">
    <property type="entry name" value="RT_Bac_retron_I"/>
    <property type="match status" value="1"/>
</dbReference>
<dbReference type="Pfam" id="PF00078">
    <property type="entry name" value="RVT_1"/>
    <property type="match status" value="1"/>
</dbReference>
<comment type="caution">
    <text evidence="2">The sequence shown here is derived from an EMBL/GenBank/DDBJ whole genome shotgun (WGS) entry which is preliminary data.</text>
</comment>
<proteinExistence type="predicted"/>
<keyword evidence="2" id="KW-0695">RNA-directed DNA polymerase</keyword>
<gene>
    <name evidence="2" type="ORF">FAM23169_02178</name>
</gene>
<evidence type="ECO:0000259" key="1">
    <source>
        <dbReference type="PROSITE" id="PS50878"/>
    </source>
</evidence>
<keyword evidence="2" id="KW-0808">Transferase</keyword>
<dbReference type="InterPro" id="IPR043502">
    <property type="entry name" value="DNA/RNA_pol_sf"/>
</dbReference>
<reference evidence="2 3" key="1">
    <citation type="journal article" date="2017" name="Front. Microbiol.">
        <title>The Histidine Decarboxylase Gene Cluster of Lactobacillus parabuchneri Was Gained by Horizontal Gene Transfer and Is Mobile within the Species.</title>
        <authorList>
            <person name="Wuthrich D."/>
            <person name="Berthoud H."/>
            <person name="Wechsler D."/>
            <person name="Eugster E."/>
            <person name="Irmler S."/>
            <person name="Bruggmann R."/>
        </authorList>
    </citation>
    <scope>NUCLEOTIDE SEQUENCE [LARGE SCALE GENOMIC DNA]</scope>
    <source>
        <strain evidence="2 3">FAM23169</strain>
    </source>
</reference>
<dbReference type="SUPFAM" id="SSF56672">
    <property type="entry name" value="DNA/RNA polymerases"/>
    <property type="match status" value="1"/>
</dbReference>
<dbReference type="EMBL" id="MSBD01000049">
    <property type="protein sequence ID" value="ORN26034.1"/>
    <property type="molecule type" value="Genomic_DNA"/>
</dbReference>
<dbReference type="PROSITE" id="PS50878">
    <property type="entry name" value="RT_POL"/>
    <property type="match status" value="1"/>
</dbReference>
<keyword evidence="2" id="KW-0548">Nucleotidyltransferase</keyword>
<dbReference type="PANTHER" id="PTHR34047:SF8">
    <property type="entry name" value="PROTEIN YKFC"/>
    <property type="match status" value="1"/>
</dbReference>
<dbReference type="PANTHER" id="PTHR34047">
    <property type="entry name" value="NUCLEAR INTRON MATURASE 1, MITOCHONDRIAL-RELATED"/>
    <property type="match status" value="1"/>
</dbReference>
<name>A0A1X1FCF8_9LACO</name>
<sequence length="349" mass="41331">MKRYGNLIHDIADPETIKLALHQAAIGKRHRKSVSRRLNHEEETIQQIQYLLLSGEFKPAKVKTWTAHERDKDRQITTTPFFPDQIIHWSIMLVLQPIFLKSMYEYNLATVPGRGMAQGRKVIPKWLQNDPKRTKYCLKMDIHHFYASINTDILKLKLQHRFKDSQVLRLLGAIIDSYSPGLPLGLYTSQWLANFYLEDFDHQAKNDWRVPHYVRYMDDLVMLSGNKKKLHRARDQMDAYLKAEGLAIKPNWQLFRVGSRPIDFLGYRFYRDHVTLRRKLALRIRRKAAKVGRKDRLTYHDAASMISYWGWLKHTNSYGFYHKYVKPNCSIKKAKEIIKHENNLRNRTG</sequence>
<dbReference type="InterPro" id="IPR000477">
    <property type="entry name" value="RT_dom"/>
</dbReference>
<dbReference type="AlphaFoldDB" id="A0A1X1FCF8"/>
<keyword evidence="3" id="KW-1185">Reference proteome</keyword>
<dbReference type="Proteomes" id="UP000193009">
    <property type="component" value="Unassembled WGS sequence"/>
</dbReference>